<comment type="caution">
    <text evidence="1">The sequence shown here is derived from an EMBL/GenBank/DDBJ whole genome shotgun (WGS) entry which is preliminary data.</text>
</comment>
<feature type="non-terminal residue" evidence="1">
    <location>
        <position position="63"/>
    </location>
</feature>
<evidence type="ECO:0000313" key="1">
    <source>
        <dbReference type="EMBL" id="CAG8629685.1"/>
    </source>
</evidence>
<accession>A0A9N9D6J2</accession>
<organism evidence="1 2">
    <name type="scientific">Ambispora leptoticha</name>
    <dbReference type="NCBI Taxonomy" id="144679"/>
    <lineage>
        <taxon>Eukaryota</taxon>
        <taxon>Fungi</taxon>
        <taxon>Fungi incertae sedis</taxon>
        <taxon>Mucoromycota</taxon>
        <taxon>Glomeromycotina</taxon>
        <taxon>Glomeromycetes</taxon>
        <taxon>Archaeosporales</taxon>
        <taxon>Ambisporaceae</taxon>
        <taxon>Ambispora</taxon>
    </lineage>
</organism>
<dbReference type="Proteomes" id="UP000789508">
    <property type="component" value="Unassembled WGS sequence"/>
</dbReference>
<dbReference type="EMBL" id="CAJVPS010006895">
    <property type="protein sequence ID" value="CAG8629685.1"/>
    <property type="molecule type" value="Genomic_DNA"/>
</dbReference>
<dbReference type="SUPFAM" id="SSF56112">
    <property type="entry name" value="Protein kinase-like (PK-like)"/>
    <property type="match status" value="1"/>
</dbReference>
<dbReference type="InterPro" id="IPR011009">
    <property type="entry name" value="Kinase-like_dom_sf"/>
</dbReference>
<dbReference type="AlphaFoldDB" id="A0A9N9D6J2"/>
<gene>
    <name evidence="1" type="ORF">ALEPTO_LOCUS9304</name>
</gene>
<dbReference type="Gene3D" id="1.10.510.10">
    <property type="entry name" value="Transferase(Phosphotransferase) domain 1"/>
    <property type="match status" value="1"/>
</dbReference>
<dbReference type="OrthoDB" id="2490842at2759"/>
<protein>
    <submittedName>
        <fullName evidence="1">4365_t:CDS:1</fullName>
    </submittedName>
</protein>
<reference evidence="1" key="1">
    <citation type="submission" date="2021-06" db="EMBL/GenBank/DDBJ databases">
        <authorList>
            <person name="Kallberg Y."/>
            <person name="Tangrot J."/>
            <person name="Rosling A."/>
        </authorList>
    </citation>
    <scope>NUCLEOTIDE SEQUENCE</scope>
    <source>
        <strain evidence="1">FL130A</strain>
    </source>
</reference>
<proteinExistence type="predicted"/>
<name>A0A9N9D6J2_9GLOM</name>
<sequence>IPDDMPEYYQKLMIYCWASDPSKRPTANEIFNTIREWDYPTVQNKVEEIDQFPKLLTHTLHGN</sequence>
<evidence type="ECO:0000313" key="2">
    <source>
        <dbReference type="Proteomes" id="UP000789508"/>
    </source>
</evidence>
<keyword evidence="2" id="KW-1185">Reference proteome</keyword>